<evidence type="ECO:0000256" key="2">
    <source>
        <dbReference type="ARBA" id="ARBA00022737"/>
    </source>
</evidence>
<evidence type="ECO:0000256" key="4">
    <source>
        <dbReference type="SAM" id="MobiDB-lite"/>
    </source>
</evidence>
<dbReference type="InterPro" id="IPR001611">
    <property type="entry name" value="Leu-rich_rpt"/>
</dbReference>
<dbReference type="SUPFAM" id="SSF52058">
    <property type="entry name" value="L domain-like"/>
    <property type="match status" value="1"/>
</dbReference>
<evidence type="ECO:0000256" key="3">
    <source>
        <dbReference type="ARBA" id="ARBA00025777"/>
    </source>
</evidence>
<dbReference type="Pfam" id="PF14580">
    <property type="entry name" value="LRR_9"/>
    <property type="match status" value="1"/>
</dbReference>
<evidence type="ECO:0000256" key="1">
    <source>
        <dbReference type="ARBA" id="ARBA00022614"/>
    </source>
</evidence>
<dbReference type="PROSITE" id="PS51450">
    <property type="entry name" value="LRR"/>
    <property type="match status" value="2"/>
</dbReference>
<dbReference type="PANTHER" id="PTHR11375">
    <property type="entry name" value="ACIDIC LEUCINE-RICH NUCLEAR PHOSPHOPROTEIN 32"/>
    <property type="match status" value="1"/>
</dbReference>
<proteinExistence type="inferred from homology"/>
<dbReference type="SMART" id="SM00446">
    <property type="entry name" value="LRRcap"/>
    <property type="match status" value="1"/>
</dbReference>
<comment type="similarity">
    <text evidence="3">Belongs to the ANP32 family.</text>
</comment>
<name>A0A914BJ07_PATMI</name>
<feature type="compositionally biased region" description="Acidic residues" evidence="4">
    <location>
        <begin position="159"/>
        <end position="226"/>
    </location>
</feature>
<evidence type="ECO:0000313" key="7">
    <source>
        <dbReference type="Proteomes" id="UP000887568"/>
    </source>
</evidence>
<dbReference type="OMA" id="ISARFHI"/>
<dbReference type="GeneID" id="119744416"/>
<dbReference type="Gene3D" id="3.80.10.10">
    <property type="entry name" value="Ribonuclease Inhibitor"/>
    <property type="match status" value="1"/>
</dbReference>
<reference evidence="6" key="1">
    <citation type="submission" date="2022-11" db="UniProtKB">
        <authorList>
            <consortium name="EnsemblMetazoa"/>
        </authorList>
    </citation>
    <scope>IDENTIFICATION</scope>
</reference>
<keyword evidence="1" id="KW-0433">Leucine-rich repeat</keyword>
<keyword evidence="7" id="KW-1185">Reference proteome</keyword>
<dbReference type="OrthoDB" id="2160613at2759"/>
<sequence>MEQTGAAMMGRRIELECRGNNPQTVKELNLDNCRSDKGAIEGLSEKFDSLEVLSLINTGLTTLKNFPALSNLRKLELSENRISSGLGVLANCPKLTHLTLSNNKIKDLDALEPLKKLENIQAIDLYHCDVTNIESYREKVFELLPQLKYLDGLDRYDKEENDSEEDELDDDVSGDDSGSENEDEDEDEVDVGSDVVVEDDSDEDSDEDDDANVDVSDDDDDDDDDD</sequence>
<dbReference type="InterPro" id="IPR003603">
    <property type="entry name" value="U2A'_phosphoprotein32A_C"/>
</dbReference>
<dbReference type="InterPro" id="IPR032675">
    <property type="entry name" value="LRR_dom_sf"/>
</dbReference>
<dbReference type="AlphaFoldDB" id="A0A914BJ07"/>
<dbReference type="EnsemblMetazoa" id="XM_038220340.1">
    <property type="protein sequence ID" value="XP_038076268.1"/>
    <property type="gene ID" value="LOC119744416"/>
</dbReference>
<evidence type="ECO:0000313" key="6">
    <source>
        <dbReference type="EnsemblMetazoa" id="XP_038076268.1"/>
    </source>
</evidence>
<dbReference type="GO" id="GO:0042393">
    <property type="term" value="F:histone binding"/>
    <property type="evidence" value="ECO:0007669"/>
    <property type="project" value="TreeGrafter"/>
</dbReference>
<keyword evidence="2" id="KW-0677">Repeat</keyword>
<accession>A0A914BJ07</accession>
<dbReference type="InterPro" id="IPR045081">
    <property type="entry name" value="AN32"/>
</dbReference>
<dbReference type="GO" id="GO:0005634">
    <property type="term" value="C:nucleus"/>
    <property type="evidence" value="ECO:0007669"/>
    <property type="project" value="TreeGrafter"/>
</dbReference>
<dbReference type="Proteomes" id="UP000887568">
    <property type="component" value="Unplaced"/>
</dbReference>
<dbReference type="RefSeq" id="XP_038076268.1">
    <property type="nucleotide sequence ID" value="XM_038220340.1"/>
</dbReference>
<dbReference type="FunFam" id="3.80.10.10:FF:000003">
    <property type="entry name" value="Acidic leucine-rich nuclear phosphoprotein 32 family member A"/>
    <property type="match status" value="1"/>
</dbReference>
<dbReference type="PANTHER" id="PTHR11375:SF0">
    <property type="entry name" value="ACIDIC LEUCINE-RICH NUCLEAR PHOSPHOPROTEIN 32 FAMILY MEMBER A"/>
    <property type="match status" value="1"/>
</dbReference>
<protein>
    <recommendedName>
        <fullName evidence="5">U2A'/phosphoprotein 32 family A C-terminal domain-containing protein</fullName>
    </recommendedName>
</protein>
<evidence type="ECO:0000259" key="5">
    <source>
        <dbReference type="SMART" id="SM00446"/>
    </source>
</evidence>
<feature type="region of interest" description="Disordered" evidence="4">
    <location>
        <begin position="157"/>
        <end position="226"/>
    </location>
</feature>
<organism evidence="6 7">
    <name type="scientific">Patiria miniata</name>
    <name type="common">Bat star</name>
    <name type="synonym">Asterina miniata</name>
    <dbReference type="NCBI Taxonomy" id="46514"/>
    <lineage>
        <taxon>Eukaryota</taxon>
        <taxon>Metazoa</taxon>
        <taxon>Echinodermata</taxon>
        <taxon>Eleutherozoa</taxon>
        <taxon>Asterozoa</taxon>
        <taxon>Asteroidea</taxon>
        <taxon>Valvatacea</taxon>
        <taxon>Valvatida</taxon>
        <taxon>Asterinidae</taxon>
        <taxon>Patiria</taxon>
    </lineage>
</organism>
<feature type="domain" description="U2A'/phosphoprotein 32 family A C-terminal" evidence="5">
    <location>
        <begin position="133"/>
        <end position="151"/>
    </location>
</feature>